<dbReference type="PANTHER" id="PTHR12001:SF44">
    <property type="entry name" value="GERANYLGERANYL PYROPHOSPHATE SYNTHASE"/>
    <property type="match status" value="1"/>
</dbReference>
<comment type="caution">
    <text evidence="4">The sequence shown here is derived from an EMBL/GenBank/DDBJ whole genome shotgun (WGS) entry which is preliminary data.</text>
</comment>
<evidence type="ECO:0000256" key="1">
    <source>
        <dbReference type="ARBA" id="ARBA00022723"/>
    </source>
</evidence>
<keyword evidence="5" id="KW-1185">Reference proteome</keyword>
<dbReference type="GO" id="GO:0046872">
    <property type="term" value="F:metal ion binding"/>
    <property type="evidence" value="ECO:0007669"/>
    <property type="project" value="UniProtKB-KW"/>
</dbReference>
<comment type="similarity">
    <text evidence="3">Belongs to the FPP/GGPP synthase family.</text>
</comment>
<keyword evidence="2" id="KW-0460">Magnesium</keyword>
<dbReference type="InterPro" id="IPR008949">
    <property type="entry name" value="Isoprenoid_synthase_dom_sf"/>
</dbReference>
<dbReference type="SFLD" id="SFLDS00005">
    <property type="entry name" value="Isoprenoid_Synthase_Type_I"/>
    <property type="match status" value="1"/>
</dbReference>
<dbReference type="InterPro" id="IPR033749">
    <property type="entry name" value="Polyprenyl_synt_CS"/>
</dbReference>
<dbReference type="AlphaFoldDB" id="A0A1Y1V9Q5"/>
<organism evidence="4 5">
    <name type="scientific">Piromyces finnis</name>
    <dbReference type="NCBI Taxonomy" id="1754191"/>
    <lineage>
        <taxon>Eukaryota</taxon>
        <taxon>Fungi</taxon>
        <taxon>Fungi incertae sedis</taxon>
        <taxon>Chytridiomycota</taxon>
        <taxon>Chytridiomycota incertae sedis</taxon>
        <taxon>Neocallimastigomycetes</taxon>
        <taxon>Neocallimastigales</taxon>
        <taxon>Neocallimastigaceae</taxon>
        <taxon>Piromyces</taxon>
    </lineage>
</organism>
<evidence type="ECO:0000313" key="5">
    <source>
        <dbReference type="Proteomes" id="UP000193719"/>
    </source>
</evidence>
<dbReference type="Gene3D" id="1.10.600.10">
    <property type="entry name" value="Farnesyl Diphosphate Synthase"/>
    <property type="match status" value="1"/>
</dbReference>
<gene>
    <name evidence="4" type="ORF">BCR36DRAFT_404311</name>
</gene>
<protein>
    <submittedName>
        <fullName evidence="4">Terpenoid synthase</fullName>
    </submittedName>
</protein>
<dbReference type="SUPFAM" id="SSF48576">
    <property type="entry name" value="Terpenoid synthases"/>
    <property type="match status" value="1"/>
</dbReference>
<reference evidence="4 5" key="1">
    <citation type="submission" date="2016-08" db="EMBL/GenBank/DDBJ databases">
        <title>Genomes of anaerobic fungi encode conserved fungal cellulosomes for biomass hydrolysis.</title>
        <authorList>
            <consortium name="DOE Joint Genome Institute"/>
            <person name="Haitjema C.H."/>
            <person name="Gilmore S.P."/>
            <person name="Henske J.K."/>
            <person name="Solomon K.V."/>
            <person name="De Groot R."/>
            <person name="Kuo A."/>
            <person name="Mondo S.J."/>
            <person name="Salamov A.A."/>
            <person name="Labutti K."/>
            <person name="Zhao Z."/>
            <person name="Chiniquy J."/>
            <person name="Barry K."/>
            <person name="Brewer H.M."/>
            <person name="Purvine S.O."/>
            <person name="Wright A.T."/>
            <person name="Boxma B."/>
            <person name="Van Alen T."/>
            <person name="Hackstein J.H."/>
            <person name="Baker S.E."/>
            <person name="Grigoriev I.V."/>
            <person name="O'Malley M.A."/>
        </authorList>
    </citation>
    <scope>NUCLEOTIDE SEQUENCE [LARGE SCALE GENOMIC DNA]</scope>
    <source>
        <strain evidence="5">finn</strain>
    </source>
</reference>
<keyword evidence="1" id="KW-0479">Metal-binding</keyword>
<evidence type="ECO:0000256" key="2">
    <source>
        <dbReference type="ARBA" id="ARBA00022842"/>
    </source>
</evidence>
<dbReference type="EMBL" id="MCFH01000020">
    <property type="protein sequence ID" value="ORX50691.1"/>
    <property type="molecule type" value="Genomic_DNA"/>
</dbReference>
<dbReference type="CDD" id="cd00685">
    <property type="entry name" value="Trans_IPPS_HT"/>
    <property type="match status" value="1"/>
</dbReference>
<proteinExistence type="inferred from homology"/>
<dbReference type="Proteomes" id="UP000193719">
    <property type="component" value="Unassembled WGS sequence"/>
</dbReference>
<sequence>MNSTIKEKHLLEPFNYLLQHPGKEIRSKLIDAFDIWLNVPKNELKIIKDVIEMLHTSSLLIDDVEDDSELRRGVPVAHKIFGIPSTISCANYVYFIALEKLISLNNINLIKIYSDELLNLHRGQGMEIYFRDSNICPTEDDYMDIVSNKTGGLLRLGVKLMEELGTTNDKNGEYVNLANTIGEYYQIRDDYSNLLSETYINNKGFCEDITEGKYSYPIIHCIKNHPESHQLEKIIKQKTSNVELKSYCIKLMKESNSFAYTEQKLISIEEKIIKQIENLGGNIILTKMCNELSKIYKEKE</sequence>
<dbReference type="STRING" id="1754191.A0A1Y1V9Q5"/>
<dbReference type="Pfam" id="PF00348">
    <property type="entry name" value="polyprenyl_synt"/>
    <property type="match status" value="1"/>
</dbReference>
<dbReference type="OrthoDB" id="6921389at2759"/>
<reference evidence="4 5" key="2">
    <citation type="submission" date="2016-08" db="EMBL/GenBank/DDBJ databases">
        <title>Pervasive Adenine N6-methylation of Active Genes in Fungi.</title>
        <authorList>
            <consortium name="DOE Joint Genome Institute"/>
            <person name="Mondo S.J."/>
            <person name="Dannebaum R.O."/>
            <person name="Kuo R.C."/>
            <person name="Labutti K."/>
            <person name="Haridas S."/>
            <person name="Kuo A."/>
            <person name="Salamov A."/>
            <person name="Ahrendt S.R."/>
            <person name="Lipzen A."/>
            <person name="Sullivan W."/>
            <person name="Andreopoulos W.B."/>
            <person name="Clum A."/>
            <person name="Lindquist E."/>
            <person name="Daum C."/>
            <person name="Ramamoorthy G.K."/>
            <person name="Gryganskyi A."/>
            <person name="Culley D."/>
            <person name="Magnuson J.K."/>
            <person name="James T.Y."/>
            <person name="O'Malley M.A."/>
            <person name="Stajich J.E."/>
            <person name="Spatafora J.W."/>
            <person name="Visel A."/>
            <person name="Grigoriev I.V."/>
        </authorList>
    </citation>
    <scope>NUCLEOTIDE SEQUENCE [LARGE SCALE GENOMIC DNA]</scope>
    <source>
        <strain evidence="5">finn</strain>
    </source>
</reference>
<accession>A0A1Y1V9Q5</accession>
<keyword evidence="3" id="KW-0808">Transferase</keyword>
<dbReference type="PANTHER" id="PTHR12001">
    <property type="entry name" value="GERANYLGERANYL PYROPHOSPHATE SYNTHASE"/>
    <property type="match status" value="1"/>
</dbReference>
<name>A0A1Y1V9Q5_9FUNG</name>
<dbReference type="PROSITE" id="PS00444">
    <property type="entry name" value="POLYPRENYL_SYNTHASE_2"/>
    <property type="match status" value="1"/>
</dbReference>
<dbReference type="InterPro" id="IPR000092">
    <property type="entry name" value="Polyprenyl_synt"/>
</dbReference>
<evidence type="ECO:0000313" key="4">
    <source>
        <dbReference type="EMBL" id="ORX50691.1"/>
    </source>
</evidence>
<dbReference type="PROSITE" id="PS00723">
    <property type="entry name" value="POLYPRENYL_SYNTHASE_1"/>
    <property type="match status" value="1"/>
</dbReference>
<dbReference type="GO" id="GO:0008299">
    <property type="term" value="P:isoprenoid biosynthetic process"/>
    <property type="evidence" value="ECO:0007669"/>
    <property type="project" value="InterPro"/>
</dbReference>
<evidence type="ECO:0000256" key="3">
    <source>
        <dbReference type="RuleBase" id="RU004466"/>
    </source>
</evidence>
<dbReference type="GO" id="GO:0004659">
    <property type="term" value="F:prenyltransferase activity"/>
    <property type="evidence" value="ECO:0007669"/>
    <property type="project" value="InterPro"/>
</dbReference>